<reference evidence="9 10" key="1">
    <citation type="journal article" date="2007" name="Archaea">
        <title>The genome of Hyperthermus butylicus: a sulfur-reducing, peptide fermenting, neutrophilic Crenarchaeote growing up to 108 degrees C.</title>
        <authorList>
            <person name="Brugger K."/>
            <person name="Chen L."/>
            <person name="Stark M."/>
            <person name="Zibat A."/>
            <person name="Redder P."/>
            <person name="Ruepp A."/>
            <person name="Awayez M."/>
            <person name="She Q."/>
            <person name="Garrett R.A."/>
            <person name="Klenk H.P."/>
        </authorList>
    </citation>
    <scope>NUCLEOTIDE SEQUENCE [LARGE SCALE GENOMIC DNA]</scope>
    <source>
        <strain evidence="10">DSM 5456 / JCM 9403 / PLM1-5</strain>
    </source>
</reference>
<evidence type="ECO:0000313" key="9">
    <source>
        <dbReference type="EMBL" id="ABM80277.1"/>
    </source>
</evidence>
<dbReference type="HOGENOM" id="CLU_611948_0_0_2"/>
<dbReference type="OrthoDB" id="26567at2157"/>
<evidence type="ECO:0000256" key="1">
    <source>
        <dbReference type="ARBA" id="ARBA00004141"/>
    </source>
</evidence>
<feature type="transmembrane region" description="Helical" evidence="7">
    <location>
        <begin position="277"/>
        <end position="294"/>
    </location>
</feature>
<dbReference type="Proteomes" id="UP000002593">
    <property type="component" value="Chromosome"/>
</dbReference>
<evidence type="ECO:0000256" key="6">
    <source>
        <dbReference type="ARBA" id="ARBA00023136"/>
    </source>
</evidence>
<evidence type="ECO:0000256" key="4">
    <source>
        <dbReference type="ARBA" id="ARBA00022801"/>
    </source>
</evidence>
<feature type="transmembrane region" description="Helical" evidence="7">
    <location>
        <begin position="422"/>
        <end position="440"/>
    </location>
</feature>
<dbReference type="InterPro" id="IPR050925">
    <property type="entry name" value="Rhomboid_protease_S54"/>
</dbReference>
<comment type="subcellular location">
    <subcellularLocation>
        <location evidence="1">Membrane</location>
        <topology evidence="1">Multi-pass membrane protein</topology>
    </subcellularLocation>
</comment>
<feature type="transmembrane region" description="Helical" evidence="7">
    <location>
        <begin position="248"/>
        <end position="265"/>
    </location>
</feature>
<dbReference type="AlphaFoldDB" id="A2BJW6"/>
<dbReference type="InterPro" id="IPR035952">
    <property type="entry name" value="Rhomboid-like_sf"/>
</dbReference>
<keyword evidence="4" id="KW-0378">Hydrolase</keyword>
<keyword evidence="10" id="KW-1185">Reference proteome</keyword>
<dbReference type="Pfam" id="PF01694">
    <property type="entry name" value="Rhomboid"/>
    <property type="match status" value="1"/>
</dbReference>
<evidence type="ECO:0000256" key="3">
    <source>
        <dbReference type="ARBA" id="ARBA00022692"/>
    </source>
</evidence>
<feature type="transmembrane region" description="Helical" evidence="7">
    <location>
        <begin position="122"/>
        <end position="143"/>
    </location>
</feature>
<evidence type="ECO:0000313" key="10">
    <source>
        <dbReference type="Proteomes" id="UP000002593"/>
    </source>
</evidence>
<dbReference type="GeneID" id="25393285"/>
<dbReference type="InterPro" id="IPR022764">
    <property type="entry name" value="Peptidase_S54_rhomboid_dom"/>
</dbReference>
<dbReference type="KEGG" id="hbu:Hbut_0411"/>
<feature type="transmembrane region" description="Helical" evidence="7">
    <location>
        <begin position="35"/>
        <end position="57"/>
    </location>
</feature>
<proteinExistence type="inferred from homology"/>
<dbReference type="STRING" id="415426.Hbut_0411"/>
<feature type="transmembrane region" description="Helical" evidence="7">
    <location>
        <begin position="446"/>
        <end position="468"/>
    </location>
</feature>
<dbReference type="EMBL" id="CP000493">
    <property type="protein sequence ID" value="ABM80277.1"/>
    <property type="molecule type" value="Genomic_DNA"/>
</dbReference>
<dbReference type="eggNOG" id="arCOG01768">
    <property type="taxonomic scope" value="Archaea"/>
</dbReference>
<protein>
    <submittedName>
        <fullName evidence="9">Membrane protein</fullName>
    </submittedName>
</protein>
<organism evidence="9 10">
    <name type="scientific">Hyperthermus butylicus (strain DSM 5456 / JCM 9403 / PLM1-5)</name>
    <dbReference type="NCBI Taxonomy" id="415426"/>
    <lineage>
        <taxon>Archaea</taxon>
        <taxon>Thermoproteota</taxon>
        <taxon>Thermoprotei</taxon>
        <taxon>Desulfurococcales</taxon>
        <taxon>Pyrodictiaceae</taxon>
        <taxon>Hyperthermus</taxon>
    </lineage>
</organism>
<evidence type="ECO:0000256" key="7">
    <source>
        <dbReference type="SAM" id="Phobius"/>
    </source>
</evidence>
<dbReference type="FunFam" id="1.20.1540.10:FF:000027">
    <property type="entry name" value="Rhomboid family intramembrane serine protease"/>
    <property type="match status" value="1"/>
</dbReference>
<dbReference type="MEROPS" id="S54.027"/>
<gene>
    <name evidence="9" type="ordered locus">Hbut_0411</name>
</gene>
<dbReference type="Gene3D" id="1.20.1540.10">
    <property type="entry name" value="Rhomboid-like"/>
    <property type="match status" value="1"/>
</dbReference>
<dbReference type="EnsemblBacteria" id="ABM80277">
    <property type="protein sequence ID" value="ABM80277"/>
    <property type="gene ID" value="Hbut_0411"/>
</dbReference>
<evidence type="ECO:0000256" key="5">
    <source>
        <dbReference type="ARBA" id="ARBA00022989"/>
    </source>
</evidence>
<dbReference type="GO" id="GO:0016020">
    <property type="term" value="C:membrane"/>
    <property type="evidence" value="ECO:0007669"/>
    <property type="project" value="UniProtKB-SubCell"/>
</dbReference>
<accession>A2BJW6</accession>
<dbReference type="RefSeq" id="WP_011821595.1">
    <property type="nucleotide sequence ID" value="NC_008818.1"/>
</dbReference>
<dbReference type="PANTHER" id="PTHR43731">
    <property type="entry name" value="RHOMBOID PROTEASE"/>
    <property type="match status" value="1"/>
</dbReference>
<sequence>MPCGAWWCSPLRGRFTRELPLAVEGPGGPAPETPLATYAIIAINVLVYLVTSAPTGFWQTTDEWVSRLGFVPAALLATPPSEFPRILTAMFTHANLIHIFFNMYFLYLFGRAVEKTLGHWRYLALYLVSGIVAAVFHTVFMYVVNPAGLAIPSVGASGAISGVLGAYMLLYPGTRLTACFFLGFIPFCFALPAVYYLLFWFAMQVYMGYTLAASAVAFFAHAGGFVSGMAILPLVASRTRILLLRMQAATRSLFGLIVFYSPFFYRGRELNPLVKSVLAMLILMLLAGSAYAIVDARTEDSYVASYQVRAKLKLGDEAYSLVDSFFIRIYGGKGTLMLKATLTSYGTAIAEILARNNLVYNPSLANQELVLDKGLIGIDIRQILGYNIVSVSIQPKHFHGVYNKDGYLEKGELYASLAYRRLIGSMIIGELAATIGLAGAGAVGPAILALAIASLAMLATSLYTVLFLDRELVITPE</sequence>
<keyword evidence="3 7" id="KW-0812">Transmembrane</keyword>
<comment type="similarity">
    <text evidence="2">Belongs to the peptidase S54 family.</text>
</comment>
<feature type="domain" description="Peptidase S54 rhomboid" evidence="8">
    <location>
        <begin position="82"/>
        <end position="235"/>
    </location>
</feature>
<keyword evidence="6 7" id="KW-0472">Membrane</keyword>
<dbReference type="SUPFAM" id="SSF144091">
    <property type="entry name" value="Rhomboid-like"/>
    <property type="match status" value="1"/>
</dbReference>
<evidence type="ECO:0000259" key="8">
    <source>
        <dbReference type="Pfam" id="PF01694"/>
    </source>
</evidence>
<evidence type="ECO:0000256" key="2">
    <source>
        <dbReference type="ARBA" id="ARBA00009045"/>
    </source>
</evidence>
<feature type="transmembrane region" description="Helical" evidence="7">
    <location>
        <begin position="64"/>
        <end position="80"/>
    </location>
</feature>
<feature type="transmembrane region" description="Helical" evidence="7">
    <location>
        <begin position="209"/>
        <end position="236"/>
    </location>
</feature>
<feature type="transmembrane region" description="Helical" evidence="7">
    <location>
        <begin position="178"/>
        <end position="203"/>
    </location>
</feature>
<feature type="transmembrane region" description="Helical" evidence="7">
    <location>
        <begin position="149"/>
        <end position="171"/>
    </location>
</feature>
<feature type="transmembrane region" description="Helical" evidence="7">
    <location>
        <begin position="86"/>
        <end position="110"/>
    </location>
</feature>
<dbReference type="GO" id="GO:0004252">
    <property type="term" value="F:serine-type endopeptidase activity"/>
    <property type="evidence" value="ECO:0007669"/>
    <property type="project" value="InterPro"/>
</dbReference>
<name>A2BJW6_HYPBU</name>
<keyword evidence="5 7" id="KW-1133">Transmembrane helix</keyword>
<dbReference type="PANTHER" id="PTHR43731:SF14">
    <property type="entry name" value="PRESENILIN-ASSOCIATED RHOMBOID-LIKE PROTEIN, MITOCHONDRIAL"/>
    <property type="match status" value="1"/>
</dbReference>